<keyword evidence="2" id="KW-1185">Reference proteome</keyword>
<dbReference type="Proteomes" id="UP001164250">
    <property type="component" value="Chromosome 2"/>
</dbReference>
<accession>A0ACC1BZ64</accession>
<evidence type="ECO:0000313" key="1">
    <source>
        <dbReference type="EMBL" id="KAJ0105156.1"/>
    </source>
</evidence>
<evidence type="ECO:0000313" key="2">
    <source>
        <dbReference type="Proteomes" id="UP001164250"/>
    </source>
</evidence>
<gene>
    <name evidence="1" type="ORF">Patl1_18279</name>
</gene>
<name>A0ACC1BZ64_9ROSI</name>
<comment type="caution">
    <text evidence="1">The sequence shown here is derived from an EMBL/GenBank/DDBJ whole genome shotgun (WGS) entry which is preliminary data.</text>
</comment>
<reference evidence="2" key="1">
    <citation type="journal article" date="2023" name="G3 (Bethesda)">
        <title>Genome assembly and association tests identify interacting loci associated with vigor, precocity, and sex in interspecific pistachio rootstocks.</title>
        <authorList>
            <person name="Palmer W."/>
            <person name="Jacygrad E."/>
            <person name="Sagayaradj S."/>
            <person name="Cavanaugh K."/>
            <person name="Han R."/>
            <person name="Bertier L."/>
            <person name="Beede B."/>
            <person name="Kafkas S."/>
            <person name="Golino D."/>
            <person name="Preece J."/>
            <person name="Michelmore R."/>
        </authorList>
    </citation>
    <scope>NUCLEOTIDE SEQUENCE [LARGE SCALE GENOMIC DNA]</scope>
</reference>
<sequence>MMKARHFRFSPWKSSSSTLILTMLTMFMFVILILLALGILSMLCHPEDFSKANDLNTIQQNMKVVKNNGKGEHWVGTIPVGSPGVRQWSGVKWVVREGRWCGGRCSCIG</sequence>
<organism evidence="1 2">
    <name type="scientific">Pistacia atlantica</name>
    <dbReference type="NCBI Taxonomy" id="434234"/>
    <lineage>
        <taxon>Eukaryota</taxon>
        <taxon>Viridiplantae</taxon>
        <taxon>Streptophyta</taxon>
        <taxon>Embryophyta</taxon>
        <taxon>Tracheophyta</taxon>
        <taxon>Spermatophyta</taxon>
        <taxon>Magnoliopsida</taxon>
        <taxon>eudicotyledons</taxon>
        <taxon>Gunneridae</taxon>
        <taxon>Pentapetalae</taxon>
        <taxon>rosids</taxon>
        <taxon>malvids</taxon>
        <taxon>Sapindales</taxon>
        <taxon>Anacardiaceae</taxon>
        <taxon>Pistacia</taxon>
    </lineage>
</organism>
<proteinExistence type="predicted"/>
<protein>
    <submittedName>
        <fullName evidence="1">Uncharacterized protein</fullName>
    </submittedName>
</protein>
<dbReference type="EMBL" id="CM047898">
    <property type="protein sequence ID" value="KAJ0105156.1"/>
    <property type="molecule type" value="Genomic_DNA"/>
</dbReference>